<evidence type="ECO:0000313" key="12">
    <source>
        <dbReference type="Proteomes" id="UP000824890"/>
    </source>
</evidence>
<dbReference type="Gene3D" id="1.25.10.10">
    <property type="entry name" value="Leucine-rich Repeat Variant"/>
    <property type="match status" value="1"/>
</dbReference>
<feature type="compositionally biased region" description="Polar residues" evidence="9">
    <location>
        <begin position="173"/>
        <end position="185"/>
    </location>
</feature>
<comment type="caution">
    <text evidence="11">The sequence shown here is derived from an EMBL/GenBank/DDBJ whole genome shotgun (WGS) entry which is preliminary data.</text>
</comment>
<evidence type="ECO:0000256" key="9">
    <source>
        <dbReference type="SAM" id="MobiDB-lite"/>
    </source>
</evidence>
<dbReference type="SUPFAM" id="SSF48371">
    <property type="entry name" value="ARM repeat"/>
    <property type="match status" value="1"/>
</dbReference>
<evidence type="ECO:0000256" key="5">
    <source>
        <dbReference type="ARBA" id="ARBA00023125"/>
    </source>
</evidence>
<evidence type="ECO:0000259" key="10">
    <source>
        <dbReference type="PROSITE" id="PS50114"/>
    </source>
</evidence>
<dbReference type="PROSITE" id="PS50114">
    <property type="entry name" value="GATA_ZN_FINGER_2"/>
    <property type="match status" value="1"/>
</dbReference>
<evidence type="ECO:0000256" key="1">
    <source>
        <dbReference type="ARBA" id="ARBA00022723"/>
    </source>
</evidence>
<dbReference type="PANTHER" id="PTHR46813:SF19">
    <property type="entry name" value="GATA TRANSCRIPTION FACTOR 19"/>
    <property type="match status" value="1"/>
</dbReference>
<evidence type="ECO:0000256" key="4">
    <source>
        <dbReference type="ARBA" id="ARBA00023015"/>
    </source>
</evidence>
<keyword evidence="3" id="KW-0862">Zinc</keyword>
<feature type="domain" description="GATA-type" evidence="10">
    <location>
        <begin position="128"/>
        <end position="164"/>
    </location>
</feature>
<dbReference type="InterPro" id="IPR011989">
    <property type="entry name" value="ARM-like"/>
</dbReference>
<keyword evidence="4" id="KW-0805">Transcription regulation</keyword>
<keyword evidence="5" id="KW-0238">DNA-binding</keyword>
<evidence type="ECO:0000256" key="2">
    <source>
        <dbReference type="ARBA" id="ARBA00022771"/>
    </source>
</evidence>
<keyword evidence="6" id="KW-0804">Transcription</keyword>
<comment type="similarity">
    <text evidence="7">Belongs to the type IV zinc-finger family. Class B subfamily.</text>
</comment>
<feature type="region of interest" description="Disordered" evidence="9">
    <location>
        <begin position="167"/>
        <end position="192"/>
    </location>
</feature>
<dbReference type="PANTHER" id="PTHR46813">
    <property type="entry name" value="GATA TRANSCRIPTION FACTOR 18"/>
    <property type="match status" value="1"/>
</dbReference>
<gene>
    <name evidence="11" type="ORF">HID58_078762</name>
</gene>
<dbReference type="InterPro" id="IPR000679">
    <property type="entry name" value="Znf_GATA"/>
</dbReference>
<keyword evidence="2 8" id="KW-0863">Zinc-finger</keyword>
<evidence type="ECO:0000256" key="8">
    <source>
        <dbReference type="PROSITE-ProRule" id="PRU00094"/>
    </source>
</evidence>
<dbReference type="PROSITE" id="PS00344">
    <property type="entry name" value="GATA_ZN_FINGER_1"/>
    <property type="match status" value="1"/>
</dbReference>
<dbReference type="Pfam" id="PF00320">
    <property type="entry name" value="GATA"/>
    <property type="match status" value="1"/>
</dbReference>
<keyword evidence="1" id="KW-0479">Metal-binding</keyword>
<dbReference type="CDD" id="cd00202">
    <property type="entry name" value="ZnF_GATA"/>
    <property type="match status" value="1"/>
</dbReference>
<reference evidence="11 12" key="1">
    <citation type="submission" date="2021-05" db="EMBL/GenBank/DDBJ databases">
        <title>Genome Assembly of Synthetic Allotetraploid Brassica napus Reveals Homoeologous Exchanges between Subgenomes.</title>
        <authorList>
            <person name="Davis J.T."/>
        </authorList>
    </citation>
    <scope>NUCLEOTIDE SEQUENCE [LARGE SCALE GENOMIC DNA]</scope>
    <source>
        <strain evidence="12">cv. Da-Ae</strain>
        <tissue evidence="11">Seedling</tissue>
    </source>
</reference>
<evidence type="ECO:0000256" key="6">
    <source>
        <dbReference type="ARBA" id="ARBA00023163"/>
    </source>
</evidence>
<dbReference type="EMBL" id="JAGKQM010000017">
    <property type="protein sequence ID" value="KAH0871740.1"/>
    <property type="molecule type" value="Genomic_DNA"/>
</dbReference>
<dbReference type="Proteomes" id="UP000824890">
    <property type="component" value="Unassembled WGS sequence"/>
</dbReference>
<name>A0ABQ7YV03_BRANA</name>
<accession>A0ABQ7YV03</accession>
<organism evidence="11 12">
    <name type="scientific">Brassica napus</name>
    <name type="common">Rape</name>
    <dbReference type="NCBI Taxonomy" id="3708"/>
    <lineage>
        <taxon>Eukaryota</taxon>
        <taxon>Viridiplantae</taxon>
        <taxon>Streptophyta</taxon>
        <taxon>Embryophyta</taxon>
        <taxon>Tracheophyta</taxon>
        <taxon>Spermatophyta</taxon>
        <taxon>Magnoliopsida</taxon>
        <taxon>eudicotyledons</taxon>
        <taxon>Gunneridae</taxon>
        <taxon>Pentapetalae</taxon>
        <taxon>rosids</taxon>
        <taxon>malvids</taxon>
        <taxon>Brassicales</taxon>
        <taxon>Brassicaceae</taxon>
        <taxon>Brassiceae</taxon>
        <taxon>Brassica</taxon>
    </lineage>
</organism>
<evidence type="ECO:0000256" key="3">
    <source>
        <dbReference type="ARBA" id="ARBA00022833"/>
    </source>
</evidence>
<dbReference type="InterPro" id="IPR016024">
    <property type="entry name" value="ARM-type_fold"/>
</dbReference>
<evidence type="ECO:0000313" key="11">
    <source>
        <dbReference type="EMBL" id="KAH0871740.1"/>
    </source>
</evidence>
<proteinExistence type="inferred from homology"/>
<protein>
    <recommendedName>
        <fullName evidence="10">GATA-type domain-containing protein</fullName>
    </recommendedName>
</protein>
<sequence>MDSSNVYSFVFYLTPLSPFPYNHYTKQTHTSLCISQKQEFPSSVSTIIYLRIMMGFSMFFSENDGVHHSSAYASVDCTLSLGTPSTRLCNDDDDRRFSSHTSNNMSNALGSWDFLHGGKKGGGGGGNNLLARRCANCDTTSTPLWRNGPRGPKSLCNACGIRFKKEERRESTARNSGRNSTSGGVSTAAAGVPVSDHHGVTNYYYNNNNNNNNHYDSSSPWIHHQHQNTQRVPYYSPANNEYSFVDDVRDDNNDLTSDPFLSWRLNVADRASLMGIDITTRIEKLPHSFKMHSSMCLELKNLVDRVMSIFPDIEDARPGSSSGIQTLCLLNKALEKAKLLLRYCSESTKLYMAVTGDGILSRGCRAIKLLEQSLSDIRSMVPTVLAVKITQIVQDLRSTVLSLEPSEEEAGKAVRELMQLSTSSSDEIRDFHFAALKLHLSTPEAIVSETGSLKSLFVKLGEREGDKRQVLKYLLCLLKKHEEIILRDNSFTQLQSVDDPVCASAVEAGCTDFNSSFSTESRTEVTDSTHREVEIGSLSSLLEMAESGADHLQEEAMNTLKSLSSSKEICLEMVSLGFVKNLTSLLQQSVFSKQSIIILRNLCNTEKGRVCITETPSCLASIAELLDSYVPEEQENAISILLQLCVEKIEYCNLVVREGVDIYSSLFLISNNGTEEAKVGASELLRALEEVDFHREEESSTLEGATTSQTVITPVKHQEPMLTTPSLKKSGLFGIPIFKKKKSFHLSPVKSMERRLRNLELLSFLMGFKAKEREKERVEFAEQYLEEVDSNGSPEGATTSQIPIFKKKKSLLGCFIT</sequence>
<dbReference type="SMART" id="SM00401">
    <property type="entry name" value="ZnF_GATA"/>
    <property type="match status" value="1"/>
</dbReference>
<dbReference type="InterPro" id="IPR013088">
    <property type="entry name" value="Znf_NHR/GATA"/>
</dbReference>
<dbReference type="SUPFAM" id="SSF57716">
    <property type="entry name" value="Glucocorticoid receptor-like (DNA-binding domain)"/>
    <property type="match status" value="1"/>
</dbReference>
<evidence type="ECO:0000256" key="7">
    <source>
        <dbReference type="ARBA" id="ARBA00024019"/>
    </source>
</evidence>
<keyword evidence="12" id="KW-1185">Reference proteome</keyword>
<dbReference type="Gene3D" id="3.30.50.10">
    <property type="entry name" value="Erythroid Transcription Factor GATA-1, subunit A"/>
    <property type="match status" value="1"/>
</dbReference>